<feature type="domain" description="BIG2" evidence="1">
    <location>
        <begin position="30"/>
        <end position="104"/>
    </location>
</feature>
<evidence type="ECO:0000313" key="2">
    <source>
        <dbReference type="EMBL" id="MFC4676275.1"/>
    </source>
</evidence>
<dbReference type="InterPro" id="IPR003343">
    <property type="entry name" value="Big_2"/>
</dbReference>
<dbReference type="PROSITE" id="PS51257">
    <property type="entry name" value="PROKAR_LIPOPROTEIN"/>
    <property type="match status" value="1"/>
</dbReference>
<dbReference type="Gene3D" id="2.60.40.1080">
    <property type="match status" value="1"/>
</dbReference>
<evidence type="ECO:0000259" key="1">
    <source>
        <dbReference type="SMART" id="SM00635"/>
    </source>
</evidence>
<dbReference type="EMBL" id="JBHSGN010000128">
    <property type="protein sequence ID" value="MFC4676275.1"/>
    <property type="molecule type" value="Genomic_DNA"/>
</dbReference>
<accession>A0ABV9L1I0</accession>
<comment type="caution">
    <text evidence="2">The sequence shown here is derived from an EMBL/GenBank/DDBJ whole genome shotgun (WGS) entry which is preliminary data.</text>
</comment>
<dbReference type="SUPFAM" id="SSF49373">
    <property type="entry name" value="Invasin/intimin cell-adhesion fragments"/>
    <property type="match status" value="1"/>
</dbReference>
<dbReference type="Proteomes" id="UP001596023">
    <property type="component" value="Unassembled WGS sequence"/>
</dbReference>
<evidence type="ECO:0000313" key="3">
    <source>
        <dbReference type="Proteomes" id="UP001596023"/>
    </source>
</evidence>
<reference evidence="3" key="1">
    <citation type="journal article" date="2019" name="Int. J. Syst. Evol. Microbiol.">
        <title>The Global Catalogue of Microorganisms (GCM) 10K type strain sequencing project: providing services to taxonomists for standard genome sequencing and annotation.</title>
        <authorList>
            <consortium name="The Broad Institute Genomics Platform"/>
            <consortium name="The Broad Institute Genome Sequencing Center for Infectious Disease"/>
            <person name="Wu L."/>
            <person name="Ma J."/>
        </authorList>
    </citation>
    <scope>NUCLEOTIDE SEQUENCE [LARGE SCALE GENOMIC DNA]</scope>
    <source>
        <strain evidence="3">CCUG 66188</strain>
    </source>
</reference>
<dbReference type="RefSeq" id="WP_380000339.1">
    <property type="nucleotide sequence ID" value="NZ_JBHSGN010000128.1"/>
</dbReference>
<dbReference type="Pfam" id="PF02368">
    <property type="entry name" value="Big_2"/>
    <property type="match status" value="1"/>
</dbReference>
<dbReference type="SMART" id="SM00635">
    <property type="entry name" value="BID_2"/>
    <property type="match status" value="1"/>
</dbReference>
<protein>
    <submittedName>
        <fullName evidence="2">Ig-like domain-containing protein</fullName>
    </submittedName>
</protein>
<name>A0ABV9L1I0_9BACT</name>
<proteinExistence type="predicted"/>
<dbReference type="InterPro" id="IPR008964">
    <property type="entry name" value="Invasin/intimin_cell_adhesion"/>
</dbReference>
<sequence length="540" mass="56831">MKIKLLFSVMIVVFATIFTGCKDEKDNDVSLAGITLSKTSVTLKPEITETLSCTFFPDNAANKNVTWSSSNTAVATVDNKGQVTAVGVGTAQITVTSSQDASLKATCDVTVAWDQLNNVSGNVSGVWEKNTVVNVSGHISVPKGSSLTIEEGVQVIFDDNGVGASHTKIEFMVAGNLYCKGTTTNPVLFSVAPGKRTSANIFAGLWGGIVGTSDCGEMLFDHVIIEYTGAPVVADSPSAVAGIYTAGDDAAPQITTNNVNGKYVLINSELRYGASDATYFMGGNVIVANNLFHANGYTGAEAVNVKAGCKADVAFNVMYSPNTNGLKLSSSGQDDTAGRFQAQIKAYNNTIINAGWRRDGEKGGSAYIEKAALVSIFNNLIVNCKFKAMTPKWGTVSISDGCDTNSVIDYNFYASGSQQSTLPQDIAGGTITSFLGYTKSNKNVYPQYVDVNSFVSALAGDAAKDPKFVNYPFNTDPLTSYTYNSSWDLHVQSGSPVLTGAYNGSDAKMTPLFSSTGVTVGGTAYKTPAPANRFGAYGTN</sequence>
<organism evidence="2 3">
    <name type="scientific">Dysgonomonas termitidis</name>
    <dbReference type="NCBI Taxonomy" id="1516126"/>
    <lineage>
        <taxon>Bacteria</taxon>
        <taxon>Pseudomonadati</taxon>
        <taxon>Bacteroidota</taxon>
        <taxon>Bacteroidia</taxon>
        <taxon>Bacteroidales</taxon>
        <taxon>Dysgonomonadaceae</taxon>
        <taxon>Dysgonomonas</taxon>
    </lineage>
</organism>
<keyword evidence="3" id="KW-1185">Reference proteome</keyword>
<gene>
    <name evidence="2" type="ORF">ACFO6W_21555</name>
</gene>